<evidence type="ECO:0000313" key="2">
    <source>
        <dbReference type="Proteomes" id="UP000619293"/>
    </source>
</evidence>
<evidence type="ECO:0000313" key="1">
    <source>
        <dbReference type="EMBL" id="GIF90841.1"/>
    </source>
</evidence>
<gene>
    <name evidence="1" type="ORF">Cch02nite_42850</name>
</gene>
<comment type="caution">
    <text evidence="1">The sequence shown here is derived from an EMBL/GenBank/DDBJ whole genome shotgun (WGS) entry which is preliminary data.</text>
</comment>
<dbReference type="Proteomes" id="UP000619293">
    <property type="component" value="Unassembled WGS sequence"/>
</dbReference>
<accession>A0A8J3K0R2</accession>
<reference evidence="1 2" key="1">
    <citation type="submission" date="2021-01" db="EMBL/GenBank/DDBJ databases">
        <title>Whole genome shotgun sequence of Catellatospora chokoriensis NBRC 107358.</title>
        <authorList>
            <person name="Komaki H."/>
            <person name="Tamura T."/>
        </authorList>
    </citation>
    <scope>NUCLEOTIDE SEQUENCE [LARGE SCALE GENOMIC DNA]</scope>
    <source>
        <strain evidence="1 2">NBRC 107358</strain>
    </source>
</reference>
<dbReference type="EMBL" id="BONG01000026">
    <property type="protein sequence ID" value="GIF90841.1"/>
    <property type="molecule type" value="Genomic_DNA"/>
</dbReference>
<protein>
    <recommendedName>
        <fullName evidence="3">HEXXH motif-containing protein</fullName>
    </recommendedName>
</protein>
<organism evidence="1 2">
    <name type="scientific">Catellatospora chokoriensis</name>
    <dbReference type="NCBI Taxonomy" id="310353"/>
    <lineage>
        <taxon>Bacteria</taxon>
        <taxon>Bacillati</taxon>
        <taxon>Actinomycetota</taxon>
        <taxon>Actinomycetes</taxon>
        <taxon>Micromonosporales</taxon>
        <taxon>Micromonosporaceae</taxon>
        <taxon>Catellatospora</taxon>
    </lineage>
</organism>
<keyword evidence="2" id="KW-1185">Reference proteome</keyword>
<proteinExistence type="predicted"/>
<dbReference type="InterPro" id="IPR026337">
    <property type="entry name" value="AKG_HExxH"/>
</dbReference>
<evidence type="ECO:0008006" key="3">
    <source>
        <dbReference type="Google" id="ProtNLM"/>
    </source>
</evidence>
<name>A0A8J3K0R2_9ACTN</name>
<sequence>MPSTPVVDAEPADTALPSGLIDQIASGFGDDAAMGHLADAQLLITLNLLSRVRERAVGRHAFATDGWVMLERLDGEALAAVGEVLAHPYVRAWAMRCLQPGDDCRDHVGYVNSLAAAAALRADRAVDLRVPIVGDRVHLPTVGTVYLPGANASVAELWSVGRGFTLRVGATLVTVDGLDAPAGESWQPARRIECDGLSLLIEDGDPYRDCHQWAPSGRASSTDGARWQEHVAAAWRLIRGDAADYVPGLLAGLRTVAPLAADPGGLMRASTSRDAFGSVASVLAEPAALAVILVHEFQHGKLGALLDLCQLLDPSSTEMFMVPWRTDPRPHEGVLQGTYAHVAVADMWRRRADQSGPQQMTARKHYRQYRDWSEVGLDVLLRHPDVLTVSGRRFVQVMAAGVAGWAA</sequence>
<dbReference type="AlphaFoldDB" id="A0A8J3K0R2"/>
<dbReference type="NCBIfam" id="TIGR04267">
    <property type="entry name" value="mod_HExxH"/>
    <property type="match status" value="1"/>
</dbReference>